<accession>A0A1H7GV75</accession>
<dbReference type="PANTHER" id="PTHR37299">
    <property type="entry name" value="TRANSCRIPTIONAL REGULATOR-RELATED"/>
    <property type="match status" value="1"/>
</dbReference>
<dbReference type="AlphaFoldDB" id="A0A1H7GV75"/>
<keyword evidence="1" id="KW-1133">Transmembrane helix</keyword>
<evidence type="ECO:0000313" key="4">
    <source>
        <dbReference type="Proteomes" id="UP000198916"/>
    </source>
</evidence>
<sequence length="274" mass="32055">MIFDLSYPKSESKKEIFISSIFTGISVYLFLLVFQPFGTNTIPNLKLFKILFPYFFIVFTVFYLVNLFSLNILKEWNLGKETLKVTCIIFLCSVLGYLYNTLLISKVDLSFLNFVYMFLYTLSIAIPICSVYMLTRFIYLSNQNKKIASELSEKITSKKVTDELTSENKIIINEFVVNENDLYFIESTDNYCTFYYEDNSEIKKILIRTTLKSTLEQIKSENILRCHRSFIVNLKKVKNIKGNAQGYKLKLKNIDVEVSVSRKYMEEVKNIVNN</sequence>
<dbReference type="GO" id="GO:0000156">
    <property type="term" value="F:phosphorelay response regulator activity"/>
    <property type="evidence" value="ECO:0007669"/>
    <property type="project" value="InterPro"/>
</dbReference>
<gene>
    <name evidence="3" type="ORF">SAMN05421740_101813</name>
</gene>
<dbReference type="InterPro" id="IPR007492">
    <property type="entry name" value="LytTR_DNA-bd_dom"/>
</dbReference>
<dbReference type="Gene3D" id="2.40.50.1020">
    <property type="entry name" value="LytTr DNA-binding domain"/>
    <property type="match status" value="1"/>
</dbReference>
<feature type="transmembrane region" description="Helical" evidence="1">
    <location>
        <begin position="85"/>
        <end position="105"/>
    </location>
</feature>
<dbReference type="InterPro" id="IPR046947">
    <property type="entry name" value="LytR-like"/>
</dbReference>
<feature type="transmembrane region" description="Helical" evidence="1">
    <location>
        <begin position="50"/>
        <end position="73"/>
    </location>
</feature>
<reference evidence="4" key="1">
    <citation type="submission" date="2016-10" db="EMBL/GenBank/DDBJ databases">
        <authorList>
            <person name="Varghese N."/>
            <person name="Submissions S."/>
        </authorList>
    </citation>
    <scope>NUCLEOTIDE SEQUENCE [LARGE SCALE GENOMIC DNA]</scope>
    <source>
        <strain evidence="4">Jip14</strain>
    </source>
</reference>
<dbReference type="OrthoDB" id="1118393at2"/>
<dbReference type="RefSeq" id="WP_090602902.1">
    <property type="nucleotide sequence ID" value="NZ_FNZR01000001.1"/>
</dbReference>
<keyword evidence="1" id="KW-0812">Transmembrane</keyword>
<dbReference type="Proteomes" id="UP000198916">
    <property type="component" value="Unassembled WGS sequence"/>
</dbReference>
<keyword evidence="4" id="KW-1185">Reference proteome</keyword>
<evidence type="ECO:0000313" key="3">
    <source>
        <dbReference type="EMBL" id="SEK41944.1"/>
    </source>
</evidence>
<dbReference type="PROSITE" id="PS50930">
    <property type="entry name" value="HTH_LYTTR"/>
    <property type="match status" value="1"/>
</dbReference>
<dbReference type="PANTHER" id="PTHR37299:SF1">
    <property type="entry name" value="STAGE 0 SPORULATION PROTEIN A HOMOLOG"/>
    <property type="match status" value="1"/>
</dbReference>
<dbReference type="SMART" id="SM00850">
    <property type="entry name" value="LytTR"/>
    <property type="match status" value="1"/>
</dbReference>
<proteinExistence type="predicted"/>
<feature type="transmembrane region" description="Helical" evidence="1">
    <location>
        <begin position="16"/>
        <end position="38"/>
    </location>
</feature>
<evidence type="ECO:0000256" key="1">
    <source>
        <dbReference type="SAM" id="Phobius"/>
    </source>
</evidence>
<keyword evidence="1" id="KW-0472">Membrane</keyword>
<dbReference type="EMBL" id="FNZR01000001">
    <property type="protein sequence ID" value="SEK41944.1"/>
    <property type="molecule type" value="Genomic_DNA"/>
</dbReference>
<organism evidence="3 4">
    <name type="scientific">Parapedobacter koreensis</name>
    <dbReference type="NCBI Taxonomy" id="332977"/>
    <lineage>
        <taxon>Bacteria</taxon>
        <taxon>Pseudomonadati</taxon>
        <taxon>Bacteroidota</taxon>
        <taxon>Sphingobacteriia</taxon>
        <taxon>Sphingobacteriales</taxon>
        <taxon>Sphingobacteriaceae</taxon>
        <taxon>Parapedobacter</taxon>
    </lineage>
</organism>
<feature type="domain" description="HTH LytTR-type" evidence="2">
    <location>
        <begin position="175"/>
        <end position="274"/>
    </location>
</feature>
<dbReference type="Pfam" id="PF04397">
    <property type="entry name" value="LytTR"/>
    <property type="match status" value="1"/>
</dbReference>
<dbReference type="STRING" id="332977.SAMN05421740_101813"/>
<dbReference type="GO" id="GO:0003677">
    <property type="term" value="F:DNA binding"/>
    <property type="evidence" value="ECO:0007669"/>
    <property type="project" value="InterPro"/>
</dbReference>
<name>A0A1H7GV75_9SPHI</name>
<protein>
    <submittedName>
        <fullName evidence="3">Transcriptional regulator, LytTR family</fullName>
    </submittedName>
</protein>
<feature type="transmembrane region" description="Helical" evidence="1">
    <location>
        <begin position="117"/>
        <end position="139"/>
    </location>
</feature>
<evidence type="ECO:0000259" key="2">
    <source>
        <dbReference type="PROSITE" id="PS50930"/>
    </source>
</evidence>